<feature type="compositionally biased region" description="Basic and acidic residues" evidence="4">
    <location>
        <begin position="1783"/>
        <end position="1817"/>
    </location>
</feature>
<feature type="domain" description="Fibronectin type-III" evidence="7">
    <location>
        <begin position="507"/>
        <end position="602"/>
    </location>
</feature>
<feature type="domain" description="Ig-like" evidence="6">
    <location>
        <begin position="418"/>
        <end position="502"/>
    </location>
</feature>
<feature type="compositionally biased region" description="Polar residues" evidence="4">
    <location>
        <begin position="1738"/>
        <end position="1755"/>
    </location>
</feature>
<evidence type="ECO:0000256" key="3">
    <source>
        <dbReference type="ARBA" id="ARBA00023319"/>
    </source>
</evidence>
<feature type="signal peptide" evidence="5">
    <location>
        <begin position="1"/>
        <end position="18"/>
    </location>
</feature>
<feature type="compositionally biased region" description="Basic and acidic residues" evidence="4">
    <location>
        <begin position="1213"/>
        <end position="1225"/>
    </location>
</feature>
<feature type="chain" id="PRO_5042026787" evidence="5">
    <location>
        <begin position="19"/>
        <end position="2016"/>
    </location>
</feature>
<keyword evidence="5" id="KW-0732">Signal</keyword>
<evidence type="ECO:0000256" key="1">
    <source>
        <dbReference type="ARBA" id="ARBA00022737"/>
    </source>
</evidence>
<evidence type="ECO:0000256" key="4">
    <source>
        <dbReference type="SAM" id="MobiDB-lite"/>
    </source>
</evidence>
<dbReference type="FunFam" id="2.60.40.10:FF:000323">
    <property type="entry name" value="Immunoglobulin superfamily member 9B"/>
    <property type="match status" value="1"/>
</dbReference>
<dbReference type="InterPro" id="IPR003599">
    <property type="entry name" value="Ig_sub"/>
</dbReference>
<feature type="compositionally biased region" description="Basic and acidic residues" evidence="4">
    <location>
        <begin position="1442"/>
        <end position="1458"/>
    </location>
</feature>
<feature type="compositionally biased region" description="Basic and acidic residues" evidence="4">
    <location>
        <begin position="1561"/>
        <end position="1580"/>
    </location>
</feature>
<feature type="region of interest" description="Disordered" evidence="4">
    <location>
        <begin position="1940"/>
        <end position="1982"/>
    </location>
</feature>
<feature type="domain" description="Ig-like" evidence="6">
    <location>
        <begin position="322"/>
        <end position="413"/>
    </location>
</feature>
<gene>
    <name evidence="8" type="ORF">AOXY_G28589</name>
</gene>
<keyword evidence="1" id="KW-0677">Repeat</keyword>
<dbReference type="InterPro" id="IPR003961">
    <property type="entry name" value="FN3_dom"/>
</dbReference>
<dbReference type="InterPro" id="IPR036179">
    <property type="entry name" value="Ig-like_dom_sf"/>
</dbReference>
<dbReference type="PANTHER" id="PTHR44170">
    <property type="entry name" value="PROTEIN SIDEKICK"/>
    <property type="match status" value="1"/>
</dbReference>
<evidence type="ECO:0000313" key="9">
    <source>
        <dbReference type="Proteomes" id="UP001230051"/>
    </source>
</evidence>
<feature type="compositionally biased region" description="Basic and acidic residues" evidence="4">
    <location>
        <begin position="1192"/>
        <end position="1202"/>
    </location>
</feature>
<evidence type="ECO:0000256" key="2">
    <source>
        <dbReference type="ARBA" id="ARBA00023157"/>
    </source>
</evidence>
<feature type="compositionally biased region" description="Polar residues" evidence="4">
    <location>
        <begin position="1584"/>
        <end position="1596"/>
    </location>
</feature>
<feature type="region of interest" description="Disordered" evidence="4">
    <location>
        <begin position="757"/>
        <end position="787"/>
    </location>
</feature>
<dbReference type="InterPro" id="IPR007110">
    <property type="entry name" value="Ig-like_dom"/>
</dbReference>
<keyword evidence="2" id="KW-1015">Disulfide bond</keyword>
<feature type="compositionally biased region" description="Basic and acidic residues" evidence="4">
    <location>
        <begin position="1468"/>
        <end position="1481"/>
    </location>
</feature>
<dbReference type="PANTHER" id="PTHR44170:SF48">
    <property type="entry name" value="PROTEIN TURTLE HOMOLOG A"/>
    <property type="match status" value="1"/>
</dbReference>
<accession>A0AAD8CRI3</accession>
<dbReference type="Gene3D" id="2.60.40.10">
    <property type="entry name" value="Immunoglobulins"/>
    <property type="match status" value="7"/>
</dbReference>
<dbReference type="SUPFAM" id="SSF49265">
    <property type="entry name" value="Fibronectin type III"/>
    <property type="match status" value="1"/>
</dbReference>
<protein>
    <submittedName>
        <fullName evidence="8">Uncharacterized protein</fullName>
    </submittedName>
</protein>
<dbReference type="InterPro" id="IPR013783">
    <property type="entry name" value="Ig-like_fold"/>
</dbReference>
<dbReference type="CDD" id="cd00063">
    <property type="entry name" value="FN3"/>
    <property type="match status" value="2"/>
</dbReference>
<feature type="compositionally biased region" description="Polar residues" evidence="4">
    <location>
        <begin position="1668"/>
        <end position="1679"/>
    </location>
</feature>
<feature type="region of interest" description="Disordered" evidence="4">
    <location>
        <begin position="1706"/>
        <end position="1894"/>
    </location>
</feature>
<evidence type="ECO:0000259" key="6">
    <source>
        <dbReference type="PROSITE" id="PS50835"/>
    </source>
</evidence>
<comment type="caution">
    <text evidence="8">The sequence shown here is derived from an EMBL/GenBank/DDBJ whole genome shotgun (WGS) entry which is preliminary data.</text>
</comment>
<dbReference type="SMART" id="SM00409">
    <property type="entry name" value="IG"/>
    <property type="match status" value="5"/>
</dbReference>
<feature type="region of interest" description="Disordered" evidence="4">
    <location>
        <begin position="982"/>
        <end position="1014"/>
    </location>
</feature>
<dbReference type="Proteomes" id="UP001230051">
    <property type="component" value="Unassembled WGS sequence"/>
</dbReference>
<dbReference type="SUPFAM" id="SSF48726">
    <property type="entry name" value="Immunoglobulin"/>
    <property type="match status" value="5"/>
</dbReference>
<evidence type="ECO:0000256" key="5">
    <source>
        <dbReference type="SAM" id="SignalP"/>
    </source>
</evidence>
<keyword evidence="3" id="KW-0393">Immunoglobulin domain</keyword>
<evidence type="ECO:0000259" key="7">
    <source>
        <dbReference type="PROSITE" id="PS50853"/>
    </source>
</evidence>
<dbReference type="PROSITE" id="PS50853">
    <property type="entry name" value="FN3"/>
    <property type="match status" value="2"/>
</dbReference>
<dbReference type="GO" id="GO:0098609">
    <property type="term" value="P:cell-cell adhesion"/>
    <property type="evidence" value="ECO:0007669"/>
    <property type="project" value="TreeGrafter"/>
</dbReference>
<dbReference type="Pfam" id="PF13927">
    <property type="entry name" value="Ig_3"/>
    <property type="match status" value="3"/>
</dbReference>
<dbReference type="SMART" id="SM00408">
    <property type="entry name" value="IGc2"/>
    <property type="match status" value="4"/>
</dbReference>
<feature type="region of interest" description="Disordered" evidence="4">
    <location>
        <begin position="880"/>
        <end position="916"/>
    </location>
</feature>
<dbReference type="SMART" id="SM00060">
    <property type="entry name" value="FN3"/>
    <property type="match status" value="2"/>
</dbReference>
<dbReference type="PROSITE" id="PS50835">
    <property type="entry name" value="IG_LIKE"/>
    <property type="match status" value="4"/>
</dbReference>
<reference evidence="8" key="1">
    <citation type="submission" date="2022-02" db="EMBL/GenBank/DDBJ databases">
        <title>Atlantic sturgeon de novo genome assembly.</title>
        <authorList>
            <person name="Stock M."/>
            <person name="Klopp C."/>
            <person name="Guiguen Y."/>
            <person name="Cabau C."/>
            <person name="Parinello H."/>
            <person name="Santidrian Yebra-Pimentel E."/>
            <person name="Kuhl H."/>
            <person name="Dirks R.P."/>
            <person name="Guessner J."/>
            <person name="Wuertz S."/>
            <person name="Du K."/>
            <person name="Schartl M."/>
        </authorList>
    </citation>
    <scope>NUCLEOTIDE SEQUENCE</scope>
    <source>
        <strain evidence="8">STURGEONOMICS-FGT-2020</strain>
        <tissue evidence="8">Whole blood</tissue>
    </source>
</reference>
<keyword evidence="9" id="KW-1185">Reference proteome</keyword>
<feature type="domain" description="Fibronectin type-III" evidence="7">
    <location>
        <begin position="620"/>
        <end position="712"/>
    </location>
</feature>
<dbReference type="InterPro" id="IPR036116">
    <property type="entry name" value="FN3_sf"/>
</dbReference>
<feature type="compositionally biased region" description="Polar residues" evidence="4">
    <location>
        <begin position="1525"/>
        <end position="1544"/>
    </location>
</feature>
<organism evidence="8 9">
    <name type="scientific">Acipenser oxyrinchus oxyrinchus</name>
    <dbReference type="NCBI Taxonomy" id="40147"/>
    <lineage>
        <taxon>Eukaryota</taxon>
        <taxon>Metazoa</taxon>
        <taxon>Chordata</taxon>
        <taxon>Craniata</taxon>
        <taxon>Vertebrata</taxon>
        <taxon>Euteleostomi</taxon>
        <taxon>Actinopterygii</taxon>
        <taxon>Chondrostei</taxon>
        <taxon>Acipenseriformes</taxon>
        <taxon>Acipenseridae</taxon>
        <taxon>Acipenser</taxon>
    </lineage>
</organism>
<feature type="domain" description="Ig-like" evidence="6">
    <location>
        <begin position="227"/>
        <end position="314"/>
    </location>
</feature>
<feature type="compositionally biased region" description="Basic and acidic residues" evidence="4">
    <location>
        <begin position="998"/>
        <end position="1009"/>
    </location>
</feature>
<name>A0AAD8CRI3_ACIOX</name>
<feature type="domain" description="Ig-like" evidence="6">
    <location>
        <begin position="137"/>
        <end position="222"/>
    </location>
</feature>
<sequence>MGLGTLWILSFITGAAHCLSAPVQGVESVVRSRVGGSAVLGCNLTPPSAPPPFPLHVIEWVRLGWAVPVFIKFGLYSPRVHPNYQGRVSLAHGASLRIDGLLLQDEGWFECRILFLDRQEDEFQNGTWTFLSITAPPVFIKTPPPVVETLEGNSLALTCSAHGKPQPIITWRKDDVILESGKKLELSNGTVFLSPVGRASAGQYECQASNEEGNITHSAQLLVLGPPVIVLQPADLSLNVSQDAALRCRAEAYPSNLTYLWWKGGENVFHIQSLKSRVRILVDGTLLIQRVIPEDAGNYSCVPTNGILTPPTASAYIRVLHPAQAVDMPAETYLPMGMQGVITCPVRADPPVLFVNWTKDGRPLDIETPPGWVVNSTGSVSIATANEDALGSYTCTPYNSYGTVGQSAATRVVLQDPPTFRLSPRAEYLQEVGRELIISCAANGDPAPNITWTKVGLTPRSLFGVAVNGSLILSPLSKDHQGAWECHARNRVATVSTRTSVSVLGTSPHAVSELAVTPGVNSANLTWEPGFDGGYTQRFSVWLKRVSQGKHEWTSLPVPLSQYSLLVSSLFPDTAYQFSVLPQNKLGSGPFSEIVTVLTLPVPQTEAPPPLVTSPPLLNPPSLLSVNQSLRGVVLRWNPPLSPSPSIKGIILQSRHENGDWTVLDGSISANQSEILVQGLLRDYNYELRLLSLGDNVISAPSESINISTAGMDASPSQTRLSELLPGPILAGVVGGVSFLCVAIVLSVLTACIMNQRRGRRRRKRREDLTHAFQKDPSPPAGSFIDSPDSIMKLRPLLYDHAPSDKARKSHHQQRQLLLANPLASARYAIFESYLGGSAPPTSPIESISRGPDGRFIVQPYPECITPACVKNSLKKHFPQDPNGLASLEHEKSGRTRHSSKSHNCFTTNEEERSVGKGPKKEHICCYVTETEDAEDWSKSSGCFYTNEQEDFRKSPSLFYASEDKKLSEDWSESQRGLYVSMNKTEDGESAKSNSVLYEKEKDPTERSLSESSASDFSNITEIKLGTAFPKSHRQFYGNDDDKLDIDVQKRSAYFYANEKANGKEGGGTIEVGHPTSTQKDGCPVQSQMRKDRCSKSEVWKEKYNWTHSGVGEGSLGEVVILNPSRFRTGGVDLSRQGRAMEIERERAVYSMSTLPLNREAQREKRLTNASTLVSQMEREREGNSLNRYYKHTKERESRRESYSVSQGNLERGGWREREREREREPEETDPIWKPQAITLRSKNKMPTGKDQGNSGFRKGCYFGNTSSPLGQASSSPYIHWDISPVTSITTLIPVQGSVQNMMPPARKSTVVATDNSTTVKQPPSISLLSPHSATFSSFAGDIREAKSRYPENIERQEDMDAYCSAATLVYNREREKEGCAAFISNPETEMERDHYSTSTIPVCDPEGGSVREGEGERGVEMERYEACSAFLYEREEEGGTEGERLREGEGAMEHENTDDSTIISPNPEKEGVRTRSRKSDKYNFSASAISLSPLALIPDNDTVHDQSDLSIYKSLDSSRVRVQKQPSRSTASTSQRSKHQTSAILEYLSSPGFIEMSVDDPIHEPKTEDPPGSGADEKPGSFLQGSESLQENSGPGSFLEDKTALSSEFPQDPFEARDTSLRTNPLENCGLPADLTPASVLKQSPGFESGPTWDQNPAGLFKDKPSLESTGELTTSIPQEPGYLENEAASQKRGGVFLEQTSSDLQSQNRFTCETSQRPSHFQGHPGTFQIRPSGFEASNTGQPTSQGPETESSLVRPPEAKRLPFRTYLPRGYSWPSPYHSGRESEGEAESEAERQGDREAEIEMKDVRDVKEARASFASQSSGRGSVGPTFAPSLHRYSLSLTPSLPASPETTQNEAESETQAEETARSVPPHLGSRAKKRRDTSVDESYEWDSVDFPVESEILEALKLYSRESKASETAGEWKRERPRSTIAVRELESRGLLSPDPPVSPATSQYRLPVRSLKSRKAAETRSQTPRPHCCEHKGRRLITGTSLCVKLLCGFKLHQNGGERPD</sequence>
<feature type="region of interest" description="Disordered" evidence="4">
    <location>
        <begin position="1161"/>
        <end position="1237"/>
    </location>
</feature>
<proteinExistence type="predicted"/>
<dbReference type="InterPro" id="IPR003598">
    <property type="entry name" value="Ig_sub2"/>
</dbReference>
<feature type="region of interest" description="Disordered" evidence="4">
    <location>
        <begin position="1519"/>
        <end position="1691"/>
    </location>
</feature>
<feature type="region of interest" description="Disordered" evidence="4">
    <location>
        <begin position="1391"/>
        <end position="1418"/>
    </location>
</feature>
<dbReference type="EMBL" id="JAGXEW010000036">
    <property type="protein sequence ID" value="KAK1154273.1"/>
    <property type="molecule type" value="Genomic_DNA"/>
</dbReference>
<feature type="region of interest" description="Disordered" evidence="4">
    <location>
        <begin position="1434"/>
        <end position="1481"/>
    </location>
</feature>
<feature type="compositionally biased region" description="Polar residues" evidence="4">
    <location>
        <begin position="1706"/>
        <end position="1721"/>
    </location>
</feature>
<evidence type="ECO:0000313" key="8">
    <source>
        <dbReference type="EMBL" id="KAK1154273.1"/>
    </source>
</evidence>
<feature type="compositionally biased region" description="Low complexity" evidence="4">
    <location>
        <begin position="1842"/>
        <end position="1859"/>
    </location>
</feature>